<evidence type="ECO:0000313" key="4">
    <source>
        <dbReference type="EMBL" id="GDY29166.1"/>
    </source>
</evidence>
<keyword evidence="2" id="KW-0804">Transcription</keyword>
<dbReference type="Gene3D" id="1.10.10.10">
    <property type="entry name" value="Winged helix-like DNA-binding domain superfamily/Winged helix DNA-binding domain"/>
    <property type="match status" value="1"/>
</dbReference>
<dbReference type="SUPFAM" id="SSF46894">
    <property type="entry name" value="C-terminal effector domain of the bipartite response regulators"/>
    <property type="match status" value="1"/>
</dbReference>
<dbReference type="Gene3D" id="1.25.40.10">
    <property type="entry name" value="Tetratricopeptide repeat domain"/>
    <property type="match status" value="1"/>
</dbReference>
<dbReference type="InterPro" id="IPR011990">
    <property type="entry name" value="TPR-like_helical_dom_sf"/>
</dbReference>
<dbReference type="GO" id="GO:0003677">
    <property type="term" value="F:DNA binding"/>
    <property type="evidence" value="ECO:0007669"/>
    <property type="project" value="InterPro"/>
</dbReference>
<dbReference type="InterPro" id="IPR016032">
    <property type="entry name" value="Sig_transdc_resp-reg_C-effctor"/>
</dbReference>
<dbReference type="SUPFAM" id="SSF48452">
    <property type="entry name" value="TPR-like"/>
    <property type="match status" value="1"/>
</dbReference>
<name>A0A4D4J3T8_9PSEU</name>
<keyword evidence="1" id="KW-0805">Transcription regulation</keyword>
<organism evidence="4 5">
    <name type="scientific">Gandjariella thermophila</name>
    <dbReference type="NCBI Taxonomy" id="1931992"/>
    <lineage>
        <taxon>Bacteria</taxon>
        <taxon>Bacillati</taxon>
        <taxon>Actinomycetota</taxon>
        <taxon>Actinomycetes</taxon>
        <taxon>Pseudonocardiales</taxon>
        <taxon>Pseudonocardiaceae</taxon>
        <taxon>Gandjariella</taxon>
    </lineage>
</organism>
<evidence type="ECO:0000313" key="5">
    <source>
        <dbReference type="Proteomes" id="UP000298860"/>
    </source>
</evidence>
<dbReference type="PANTHER" id="PTHR35807">
    <property type="entry name" value="TRANSCRIPTIONAL REGULATOR REDD-RELATED"/>
    <property type="match status" value="1"/>
</dbReference>
<evidence type="ECO:0000256" key="1">
    <source>
        <dbReference type="ARBA" id="ARBA00023015"/>
    </source>
</evidence>
<proteinExistence type="predicted"/>
<gene>
    <name evidence="4" type="ORF">GTS_07990</name>
</gene>
<evidence type="ECO:0000259" key="3">
    <source>
        <dbReference type="SMART" id="SM01043"/>
    </source>
</evidence>
<keyword evidence="5" id="KW-1185">Reference proteome</keyword>
<sequence>MRLNPMDGNNVRFGVLGRLVVWRGPREVALPSGVLQRLLAVLLTAEDPIPAKTLLDLAWMGNTPPSGRTAMQVGVSRLRRWLATVAGGSVAVVCEHGNYRLIRPLGSLDAEAFERQLQRCASLRAPSHRLVDELLRALSIWRGPALDGNPIAAHLPAVRRWELQRTAAGNSLVEAALASGRATEALPWLLRLADEHPMHEALHAGLARLLAVTGQQAAALSVLQAIRSRLAEELGLDPSPVLTSALEGVLRQSVRR</sequence>
<dbReference type="AlphaFoldDB" id="A0A4D4J3T8"/>
<dbReference type="InterPro" id="IPR036388">
    <property type="entry name" value="WH-like_DNA-bd_sf"/>
</dbReference>
<dbReference type="InterPro" id="IPR005158">
    <property type="entry name" value="BTAD"/>
</dbReference>
<dbReference type="GO" id="GO:0006355">
    <property type="term" value="P:regulation of DNA-templated transcription"/>
    <property type="evidence" value="ECO:0007669"/>
    <property type="project" value="InterPro"/>
</dbReference>
<accession>A0A4D4J3T8</accession>
<dbReference type="SMART" id="SM01043">
    <property type="entry name" value="BTAD"/>
    <property type="match status" value="1"/>
</dbReference>
<dbReference type="InterPro" id="IPR051677">
    <property type="entry name" value="AfsR-DnrI-RedD_regulator"/>
</dbReference>
<evidence type="ECO:0000256" key="2">
    <source>
        <dbReference type="ARBA" id="ARBA00023163"/>
    </source>
</evidence>
<reference evidence="5" key="1">
    <citation type="submission" date="2019-04" db="EMBL/GenBank/DDBJ databases">
        <title>Draft genome sequence of Pseudonocardiaceae bacterium SL3-2-4.</title>
        <authorList>
            <person name="Ningsih F."/>
            <person name="Yokota A."/>
            <person name="Sakai Y."/>
            <person name="Nanatani K."/>
            <person name="Yabe S."/>
            <person name="Oetari A."/>
            <person name="Sjamsuridzal W."/>
        </authorList>
    </citation>
    <scope>NUCLEOTIDE SEQUENCE [LARGE SCALE GENOMIC DNA]</scope>
    <source>
        <strain evidence="5">SL3-2-4</strain>
    </source>
</reference>
<dbReference type="PANTHER" id="PTHR35807:SF1">
    <property type="entry name" value="TRANSCRIPTIONAL REGULATOR REDD"/>
    <property type="match status" value="1"/>
</dbReference>
<comment type="caution">
    <text evidence="4">The sequence shown here is derived from an EMBL/GenBank/DDBJ whole genome shotgun (WGS) entry which is preliminary data.</text>
</comment>
<feature type="domain" description="Bacterial transcriptional activator" evidence="3">
    <location>
        <begin position="108"/>
        <end position="250"/>
    </location>
</feature>
<dbReference type="CDD" id="cd15831">
    <property type="entry name" value="BTAD"/>
    <property type="match status" value="1"/>
</dbReference>
<dbReference type="EMBL" id="BJFL01000003">
    <property type="protein sequence ID" value="GDY29166.1"/>
    <property type="molecule type" value="Genomic_DNA"/>
</dbReference>
<dbReference type="Proteomes" id="UP000298860">
    <property type="component" value="Unassembled WGS sequence"/>
</dbReference>
<dbReference type="Pfam" id="PF03704">
    <property type="entry name" value="BTAD"/>
    <property type="match status" value="1"/>
</dbReference>
<protein>
    <recommendedName>
        <fullName evidence="3">Bacterial transcriptional activator domain-containing protein</fullName>
    </recommendedName>
</protein>